<protein>
    <submittedName>
        <fullName evidence="1">Uncharacterized protein</fullName>
    </submittedName>
</protein>
<dbReference type="KEGG" id="swf:E3E12_02155"/>
<reference evidence="1 2" key="1">
    <citation type="submission" date="2019-03" db="EMBL/GenBank/DDBJ databases">
        <title>The complete genome sequence of Swingsia_sp. F3b2 LMG30590(T).</title>
        <authorList>
            <person name="Chua K.-O."/>
            <person name="Chan K.-G."/>
            <person name="See-Too W.-S."/>
        </authorList>
    </citation>
    <scope>NUCLEOTIDE SEQUENCE [LARGE SCALE GENOMIC DNA]</scope>
    <source>
        <strain evidence="1 2">F3b2</strain>
    </source>
</reference>
<dbReference type="OrthoDB" id="7247356at2"/>
<dbReference type="Proteomes" id="UP000318709">
    <property type="component" value="Chromosome"/>
</dbReference>
<accession>A0A4Y6U9T4</accession>
<name>A0A4Y6U9T4_9PROT</name>
<proteinExistence type="predicted"/>
<keyword evidence="2" id="KW-1185">Reference proteome</keyword>
<dbReference type="EMBL" id="CP038231">
    <property type="protein sequence ID" value="QDH13197.2"/>
    <property type="molecule type" value="Genomic_DNA"/>
</dbReference>
<evidence type="ECO:0000313" key="1">
    <source>
        <dbReference type="EMBL" id="QDH13197.2"/>
    </source>
</evidence>
<gene>
    <name evidence="1" type="ORF">E3E12_02155</name>
</gene>
<sequence>MPIVAIPTWTMTEKLLVIQDLLLDNSSLYSLGLKPQITHFTSKAHQFITSNPSAVMDITDKYPPFEKSSWEDHYMMTGPYMPLGKGAYCVKVSLRGCFSPLAELNLDIAFNKGQNLLALKSHSNLQQDKEITCAIELPFYVLDDLRDVEIRLRVKGRFTGRVEQVQLLYHDFKGAHLSNI</sequence>
<dbReference type="AlphaFoldDB" id="A0A4Y6U9T4"/>
<dbReference type="RefSeq" id="WP_149498221.1">
    <property type="nucleotide sequence ID" value="NZ_CP038231.1"/>
</dbReference>
<evidence type="ECO:0000313" key="2">
    <source>
        <dbReference type="Proteomes" id="UP000318709"/>
    </source>
</evidence>
<organism evidence="1 2">
    <name type="scientific">Formicincola oecophyllae</name>
    <dbReference type="NCBI Taxonomy" id="2558361"/>
    <lineage>
        <taxon>Bacteria</taxon>
        <taxon>Pseudomonadati</taxon>
        <taxon>Pseudomonadota</taxon>
        <taxon>Alphaproteobacteria</taxon>
        <taxon>Acetobacterales</taxon>
        <taxon>Acetobacteraceae</taxon>
        <taxon>Formicincola</taxon>
    </lineage>
</organism>